<dbReference type="PROSITE" id="PS50076">
    <property type="entry name" value="DNAJ_2"/>
    <property type="match status" value="1"/>
</dbReference>
<feature type="region of interest" description="Disordered" evidence="2">
    <location>
        <begin position="381"/>
        <end position="415"/>
    </location>
</feature>
<evidence type="ECO:0000256" key="3">
    <source>
        <dbReference type="SAM" id="Phobius"/>
    </source>
</evidence>
<dbReference type="EMBL" id="SPMZ01000056">
    <property type="protein sequence ID" value="NMQ20647.1"/>
    <property type="molecule type" value="Genomic_DNA"/>
</dbReference>
<keyword evidence="6" id="KW-1185">Reference proteome</keyword>
<keyword evidence="1" id="KW-0143">Chaperone</keyword>
<dbReference type="Pfam" id="PF00226">
    <property type="entry name" value="DnaJ"/>
    <property type="match status" value="1"/>
</dbReference>
<comment type="caution">
    <text evidence="5">The sequence shown here is derived from an EMBL/GenBank/DDBJ whole genome shotgun (WGS) entry which is preliminary data.</text>
</comment>
<dbReference type="InterPro" id="IPR050817">
    <property type="entry name" value="DjlA_DnaK_co-chaperone"/>
</dbReference>
<evidence type="ECO:0000313" key="5">
    <source>
        <dbReference type="EMBL" id="NMQ20647.1"/>
    </source>
</evidence>
<accession>A0ABX1TMK7</accession>
<dbReference type="PANTHER" id="PTHR24074">
    <property type="entry name" value="CO-CHAPERONE PROTEIN DJLA"/>
    <property type="match status" value="1"/>
</dbReference>
<dbReference type="SUPFAM" id="SSF46565">
    <property type="entry name" value="Chaperone J-domain"/>
    <property type="match status" value="1"/>
</dbReference>
<keyword evidence="3" id="KW-0812">Transmembrane</keyword>
<gene>
    <name evidence="5" type="ORF">E4P82_16460</name>
</gene>
<dbReference type="CDD" id="cd06257">
    <property type="entry name" value="DnaJ"/>
    <property type="match status" value="1"/>
</dbReference>
<evidence type="ECO:0000313" key="6">
    <source>
        <dbReference type="Proteomes" id="UP000760480"/>
    </source>
</evidence>
<dbReference type="InterPro" id="IPR001623">
    <property type="entry name" value="DnaJ_domain"/>
</dbReference>
<organism evidence="5 6">
    <name type="scientific">Candidatus Competibacter phosphatis</name>
    <dbReference type="NCBI Taxonomy" id="221280"/>
    <lineage>
        <taxon>Bacteria</taxon>
        <taxon>Pseudomonadati</taxon>
        <taxon>Pseudomonadota</taxon>
        <taxon>Gammaproteobacteria</taxon>
        <taxon>Candidatus Competibacteraceae</taxon>
        <taxon>Candidatus Competibacter</taxon>
    </lineage>
</organism>
<evidence type="ECO:0000256" key="2">
    <source>
        <dbReference type="SAM" id="MobiDB-lite"/>
    </source>
</evidence>
<evidence type="ECO:0000256" key="1">
    <source>
        <dbReference type="ARBA" id="ARBA00023186"/>
    </source>
</evidence>
<proteinExistence type="predicted"/>
<feature type="domain" description="J" evidence="4">
    <location>
        <begin position="82"/>
        <end position="148"/>
    </location>
</feature>
<dbReference type="RefSeq" id="WP_211203183.1">
    <property type="nucleotide sequence ID" value="NZ_SPMZ01000056.1"/>
</dbReference>
<dbReference type="Gene3D" id="3.10.450.50">
    <property type="match status" value="1"/>
</dbReference>
<dbReference type="Gene3D" id="1.10.287.110">
    <property type="entry name" value="DnaJ domain"/>
    <property type="match status" value="1"/>
</dbReference>
<keyword evidence="3" id="KW-1133">Transmembrane helix</keyword>
<evidence type="ECO:0000259" key="4">
    <source>
        <dbReference type="PROSITE" id="PS50076"/>
    </source>
</evidence>
<dbReference type="InterPro" id="IPR032710">
    <property type="entry name" value="NTF2-like_dom_sf"/>
</dbReference>
<keyword evidence="3" id="KW-0472">Membrane</keyword>
<dbReference type="SUPFAM" id="SSF54427">
    <property type="entry name" value="NTF2-like"/>
    <property type="match status" value="1"/>
</dbReference>
<sequence>MTDPGLDIFELALACYRTPLTYQNRMSLAAPLPQDMNRLLWLANGSPETLGDAVRQTGAKADELRDAARFLVQQLCFARGASHYRVLGLEPDATVEQIKEHHRLLMRLFHPDRAGSGESWTDHFASRVNEAWTVLSRSQPRAVYDAGRSPSSSQVVVPVAVGSTVSFPTRPVHAPRPRKSIFLRVRNLAPRRWIPALVLGGFALAAMLVVWGVYEARPRVVVLARPTPETALDPEAVSADSEDRSAITALLVAPDWQALGQRERQAHRRANESRAAQERLEQAHRERLATDVALLEQIRAERTRLEEQLRAEQLRAERTWSERLATEQAKLEQLKAEQLQAERARDERLVVEQVKLKQLKAEQAKAEQMAEALRVEREQLERNRSHRAGAAPARQARPDPPTDQPTEPARESRRVDAAPAEILVIEELDGLIERYTNAYRHGDLDGLMALFATDARGKNGSSRDGIRRDYGTLFDAHWVRRMLLRDLRWTRGDGSASAVGRYEVWLRRRDNGGSIQLAGTIRFEVRKRDRRLSIVAIDYDWPRH</sequence>
<dbReference type="SMART" id="SM00271">
    <property type="entry name" value="DnaJ"/>
    <property type="match status" value="1"/>
</dbReference>
<dbReference type="Proteomes" id="UP000760480">
    <property type="component" value="Unassembled WGS sequence"/>
</dbReference>
<feature type="transmembrane region" description="Helical" evidence="3">
    <location>
        <begin position="193"/>
        <end position="214"/>
    </location>
</feature>
<dbReference type="InterPro" id="IPR036869">
    <property type="entry name" value="J_dom_sf"/>
</dbReference>
<protein>
    <recommendedName>
        <fullName evidence="4">J domain-containing protein</fullName>
    </recommendedName>
</protein>
<reference evidence="5 6" key="1">
    <citation type="submission" date="2019-03" db="EMBL/GenBank/DDBJ databases">
        <title>Metabolic reconstructions from genomes of highly enriched 'Candidatus Accumulibacter' and 'Candidatus Competibacter' bioreactor populations.</title>
        <authorList>
            <person name="Annavajhala M.K."/>
            <person name="Welles L."/>
            <person name="Abbas B."/>
            <person name="Sorokin D."/>
            <person name="Park H."/>
            <person name="Van Loosdrecht M."/>
            <person name="Chandran K."/>
        </authorList>
    </citation>
    <scope>NUCLEOTIDE SEQUENCE [LARGE SCALE GENOMIC DNA]</scope>
    <source>
        <strain evidence="5 6">SBR_G</strain>
    </source>
</reference>
<name>A0ABX1TMK7_9GAMM</name>